<reference evidence="3" key="1">
    <citation type="journal article" date="2020" name="Plant J.">
        <title>Transposons played a major role in the diversification between the closely related almond and peach genomes: results from the almond genome sequence.</title>
        <authorList>
            <person name="Alioto T."/>
            <person name="Alexiou K.G."/>
            <person name="Bardil A."/>
            <person name="Barteri F."/>
            <person name="Castanera R."/>
            <person name="Cruz F."/>
            <person name="Dhingra A."/>
            <person name="Duval H."/>
            <person name="Fernandez I Marti A."/>
            <person name="Frias L."/>
            <person name="Galan B."/>
            <person name="Garcia J.L."/>
            <person name="Howad W."/>
            <person name="Gomez-Garrido J."/>
            <person name="Gut M."/>
            <person name="Julca I."/>
            <person name="Morata J."/>
            <person name="Puigdomenech P."/>
            <person name="Ribeca P."/>
            <person name="Rubio Cabetas M.J."/>
            <person name="Vlasova A."/>
            <person name="Wirthensohn M."/>
            <person name="Garcia-Mas J."/>
            <person name="Gabaldon T."/>
            <person name="Casacuberta J.M."/>
            <person name="Arus P."/>
        </authorList>
    </citation>
    <scope>NUCLEOTIDE SEQUENCE [LARGE SCALE GENOMIC DNA]</scope>
    <source>
        <strain evidence="3">cv. Texas</strain>
    </source>
</reference>
<protein>
    <submittedName>
        <fullName evidence="2">Uncharacterized protein</fullName>
    </submittedName>
</protein>
<feature type="coiled-coil region" evidence="1">
    <location>
        <begin position="93"/>
        <end position="124"/>
    </location>
</feature>
<dbReference type="InParanoid" id="A0A5E4ETL6"/>
<keyword evidence="1" id="KW-0175">Coiled coil</keyword>
<dbReference type="Proteomes" id="UP000327085">
    <property type="component" value="Chromosome 6"/>
</dbReference>
<name>A0A5E4ETL6_PRUDU</name>
<evidence type="ECO:0000256" key="1">
    <source>
        <dbReference type="SAM" id="Coils"/>
    </source>
</evidence>
<evidence type="ECO:0000313" key="3">
    <source>
        <dbReference type="Proteomes" id="UP000327085"/>
    </source>
</evidence>
<sequence>MTGVVSLSCMLDAVHNGTSSKDFSYFKKVYDSFTHMVHAIGSLGSDSCSGSIISRMFPRIIWYHSFTKFLGGFRSIVPVAARRDRGKGNYRLIENLKGERDEELQALRRQIEELALQIEHHEALMKHRASKRKYSHHENNLKLCTLQSCNLQESFMEHWDTNIS</sequence>
<organism evidence="2 3">
    <name type="scientific">Prunus dulcis</name>
    <name type="common">Almond</name>
    <name type="synonym">Amygdalus dulcis</name>
    <dbReference type="NCBI Taxonomy" id="3755"/>
    <lineage>
        <taxon>Eukaryota</taxon>
        <taxon>Viridiplantae</taxon>
        <taxon>Streptophyta</taxon>
        <taxon>Embryophyta</taxon>
        <taxon>Tracheophyta</taxon>
        <taxon>Spermatophyta</taxon>
        <taxon>Magnoliopsida</taxon>
        <taxon>eudicotyledons</taxon>
        <taxon>Gunneridae</taxon>
        <taxon>Pentapetalae</taxon>
        <taxon>rosids</taxon>
        <taxon>fabids</taxon>
        <taxon>Rosales</taxon>
        <taxon>Rosaceae</taxon>
        <taxon>Amygdaloideae</taxon>
        <taxon>Amygdaleae</taxon>
        <taxon>Prunus</taxon>
    </lineage>
</organism>
<proteinExistence type="predicted"/>
<dbReference type="AlphaFoldDB" id="A0A5E4ETL6"/>
<dbReference type="Gramene" id="VVA18822">
    <property type="protein sequence ID" value="VVA18822"/>
    <property type="gene ID" value="Prudul26B015569"/>
</dbReference>
<accession>A0A5E4ETL6</accession>
<dbReference type="EMBL" id="CABIKO010000032">
    <property type="protein sequence ID" value="VVA18822.1"/>
    <property type="molecule type" value="Genomic_DNA"/>
</dbReference>
<evidence type="ECO:0000313" key="2">
    <source>
        <dbReference type="EMBL" id="VVA18822.1"/>
    </source>
</evidence>
<gene>
    <name evidence="2" type="ORF">ALMOND_2B015569</name>
</gene>